<evidence type="ECO:0000256" key="3">
    <source>
        <dbReference type="ARBA" id="ARBA00023015"/>
    </source>
</evidence>
<dbReference type="InterPro" id="IPR001789">
    <property type="entry name" value="Sig_transdc_resp-reg_receiver"/>
</dbReference>
<feature type="domain" description="OmpR/PhoB-type" evidence="9">
    <location>
        <begin position="154"/>
        <end position="252"/>
    </location>
</feature>
<dbReference type="InterPro" id="IPR039420">
    <property type="entry name" value="WalR-like"/>
</dbReference>
<dbReference type="SUPFAM" id="SSF46894">
    <property type="entry name" value="C-terminal effector domain of the bipartite response regulators"/>
    <property type="match status" value="1"/>
</dbReference>
<feature type="modified residue" description="4-aspartylphosphate" evidence="6">
    <location>
        <position position="77"/>
    </location>
</feature>
<evidence type="ECO:0000256" key="6">
    <source>
        <dbReference type="PROSITE-ProRule" id="PRU00169"/>
    </source>
</evidence>
<keyword evidence="1 6" id="KW-0597">Phosphoprotein</keyword>
<evidence type="ECO:0000256" key="2">
    <source>
        <dbReference type="ARBA" id="ARBA00023012"/>
    </source>
</evidence>
<dbReference type="AlphaFoldDB" id="A0A934K560"/>
<dbReference type="PANTHER" id="PTHR48111:SF1">
    <property type="entry name" value="TWO-COMPONENT RESPONSE REGULATOR ORR33"/>
    <property type="match status" value="1"/>
</dbReference>
<dbReference type="EMBL" id="JAEKNQ010000010">
    <property type="protein sequence ID" value="MBJ7601871.1"/>
    <property type="molecule type" value="Genomic_DNA"/>
</dbReference>
<dbReference type="InterPro" id="IPR016032">
    <property type="entry name" value="Sig_transdc_resp-reg_C-effctor"/>
</dbReference>
<dbReference type="InterPro" id="IPR001867">
    <property type="entry name" value="OmpR/PhoB-type_DNA-bd"/>
</dbReference>
<dbReference type="CDD" id="cd00156">
    <property type="entry name" value="REC"/>
    <property type="match status" value="1"/>
</dbReference>
<keyword evidence="3" id="KW-0805">Transcription regulation</keyword>
<organism evidence="10 11">
    <name type="scientific">Candidatus Dormiibacter inghamiae</name>
    <dbReference type="NCBI Taxonomy" id="3127013"/>
    <lineage>
        <taxon>Bacteria</taxon>
        <taxon>Bacillati</taxon>
        <taxon>Candidatus Dormiibacterota</taxon>
        <taxon>Candidatus Dormibacteria</taxon>
        <taxon>Candidatus Dormibacterales</taxon>
        <taxon>Candidatus Dormibacteraceae</taxon>
        <taxon>Candidatus Dormiibacter</taxon>
    </lineage>
</organism>
<reference evidence="10 11" key="1">
    <citation type="submission" date="2020-10" db="EMBL/GenBank/DDBJ databases">
        <title>Ca. Dormibacterota MAGs.</title>
        <authorList>
            <person name="Montgomery K."/>
        </authorList>
    </citation>
    <scope>NUCLEOTIDE SEQUENCE [LARGE SCALE GENOMIC DNA]</scope>
    <source>
        <strain evidence="10">SC8811_S16_3</strain>
    </source>
</reference>
<accession>A0A934K560</accession>
<dbReference type="PROSITE" id="PS51755">
    <property type="entry name" value="OMPR_PHOB"/>
    <property type="match status" value="1"/>
</dbReference>
<comment type="caution">
    <text evidence="10">The sequence shown here is derived from an EMBL/GenBank/DDBJ whole genome shotgun (WGS) entry which is preliminary data.</text>
</comment>
<dbReference type="SUPFAM" id="SSF52172">
    <property type="entry name" value="CheY-like"/>
    <property type="match status" value="1"/>
</dbReference>
<proteinExistence type="predicted"/>
<dbReference type="GO" id="GO:0000976">
    <property type="term" value="F:transcription cis-regulatory region binding"/>
    <property type="evidence" value="ECO:0007669"/>
    <property type="project" value="TreeGrafter"/>
</dbReference>
<keyword evidence="2" id="KW-0902">Two-component regulatory system</keyword>
<dbReference type="GO" id="GO:0032993">
    <property type="term" value="C:protein-DNA complex"/>
    <property type="evidence" value="ECO:0007669"/>
    <property type="project" value="TreeGrafter"/>
</dbReference>
<feature type="domain" description="Response regulatory" evidence="8">
    <location>
        <begin position="28"/>
        <end position="145"/>
    </location>
</feature>
<dbReference type="SMART" id="SM00448">
    <property type="entry name" value="REC"/>
    <property type="match status" value="1"/>
</dbReference>
<dbReference type="GO" id="GO:0000156">
    <property type="term" value="F:phosphorelay response regulator activity"/>
    <property type="evidence" value="ECO:0007669"/>
    <property type="project" value="TreeGrafter"/>
</dbReference>
<evidence type="ECO:0000256" key="4">
    <source>
        <dbReference type="ARBA" id="ARBA00023125"/>
    </source>
</evidence>
<evidence type="ECO:0000313" key="11">
    <source>
        <dbReference type="Proteomes" id="UP000620075"/>
    </source>
</evidence>
<evidence type="ECO:0000256" key="1">
    <source>
        <dbReference type="ARBA" id="ARBA00022553"/>
    </source>
</evidence>
<dbReference type="GO" id="GO:0005829">
    <property type="term" value="C:cytosol"/>
    <property type="evidence" value="ECO:0007669"/>
    <property type="project" value="TreeGrafter"/>
</dbReference>
<dbReference type="RefSeq" id="WP_338176251.1">
    <property type="nucleotide sequence ID" value="NZ_JAEKNQ010000010.1"/>
</dbReference>
<keyword evidence="4 7" id="KW-0238">DNA-binding</keyword>
<gene>
    <name evidence="10" type="ORF">JF888_01525</name>
</gene>
<dbReference type="Gene3D" id="1.10.10.10">
    <property type="entry name" value="Winged helix-like DNA-binding domain superfamily/Winged helix DNA-binding domain"/>
    <property type="match status" value="1"/>
</dbReference>
<keyword evidence="5" id="KW-0804">Transcription</keyword>
<evidence type="ECO:0000256" key="5">
    <source>
        <dbReference type="ARBA" id="ARBA00023163"/>
    </source>
</evidence>
<sequence>MPIPRNRPRPPLPQGLDVFRPDEVIASTVLVVEDEPPMLAQLELDLKLLGYQPRTAADAETARRVLSEERIAGILLDLILDEREETGFELLRWIRQHHPGLPVVVLSAANASSASIRRAFELGASSYFVKGAAGLGHIYSDLGARLAEGGGSRGGSYMFGRLEFDPVRRTVSLGSEQIRLTSQQTSLLVHLSHGSKAATAGDLIEAGLFRPDAARSTVHSALLTLRRKLDELEPGLGGRFLSSTARGYSLSSTI</sequence>
<protein>
    <submittedName>
        <fullName evidence="10">Response regulator transcription factor</fullName>
    </submittedName>
</protein>
<dbReference type="InterPro" id="IPR036388">
    <property type="entry name" value="WH-like_DNA-bd_sf"/>
</dbReference>
<feature type="DNA-binding region" description="OmpR/PhoB-type" evidence="7">
    <location>
        <begin position="154"/>
        <end position="252"/>
    </location>
</feature>
<evidence type="ECO:0000313" key="10">
    <source>
        <dbReference type="EMBL" id="MBJ7601871.1"/>
    </source>
</evidence>
<dbReference type="PROSITE" id="PS50110">
    <property type="entry name" value="RESPONSE_REGULATORY"/>
    <property type="match status" value="1"/>
</dbReference>
<dbReference type="InterPro" id="IPR011006">
    <property type="entry name" value="CheY-like_superfamily"/>
</dbReference>
<name>A0A934K560_9BACT</name>
<evidence type="ECO:0000256" key="7">
    <source>
        <dbReference type="PROSITE-ProRule" id="PRU01091"/>
    </source>
</evidence>
<evidence type="ECO:0000259" key="9">
    <source>
        <dbReference type="PROSITE" id="PS51755"/>
    </source>
</evidence>
<evidence type="ECO:0000259" key="8">
    <source>
        <dbReference type="PROSITE" id="PS50110"/>
    </source>
</evidence>
<dbReference type="Pfam" id="PF00072">
    <property type="entry name" value="Response_reg"/>
    <property type="match status" value="1"/>
</dbReference>
<dbReference type="PANTHER" id="PTHR48111">
    <property type="entry name" value="REGULATOR OF RPOS"/>
    <property type="match status" value="1"/>
</dbReference>
<dbReference type="GO" id="GO:0006355">
    <property type="term" value="P:regulation of DNA-templated transcription"/>
    <property type="evidence" value="ECO:0007669"/>
    <property type="project" value="InterPro"/>
</dbReference>
<dbReference type="Gene3D" id="3.40.50.2300">
    <property type="match status" value="1"/>
</dbReference>
<dbReference type="Proteomes" id="UP000620075">
    <property type="component" value="Unassembled WGS sequence"/>
</dbReference>